<sequence length="112" mass="12345">MFGRPDEAPPPLLPPPSLEGVEFARNVNGEMVADAVCACGQRRSLFAHGGVDVYIECGMRIRAEYSCTDREKSWLPAHIKKLQVRPVAEMDFASAAMKKRRLDDLGPSCSPK</sequence>
<accession>A0A9J6GL65</accession>
<evidence type="ECO:0000313" key="2">
    <source>
        <dbReference type="Proteomes" id="UP000821853"/>
    </source>
</evidence>
<organism evidence="1 2">
    <name type="scientific">Haemaphysalis longicornis</name>
    <name type="common">Bush tick</name>
    <dbReference type="NCBI Taxonomy" id="44386"/>
    <lineage>
        <taxon>Eukaryota</taxon>
        <taxon>Metazoa</taxon>
        <taxon>Ecdysozoa</taxon>
        <taxon>Arthropoda</taxon>
        <taxon>Chelicerata</taxon>
        <taxon>Arachnida</taxon>
        <taxon>Acari</taxon>
        <taxon>Parasitiformes</taxon>
        <taxon>Ixodida</taxon>
        <taxon>Ixodoidea</taxon>
        <taxon>Ixodidae</taxon>
        <taxon>Haemaphysalinae</taxon>
        <taxon>Haemaphysalis</taxon>
    </lineage>
</organism>
<dbReference type="Proteomes" id="UP000821853">
    <property type="component" value="Chromosome 5"/>
</dbReference>
<gene>
    <name evidence="1" type="ORF">HPB48_013143</name>
</gene>
<dbReference type="VEuPathDB" id="VectorBase:HLOH_059357"/>
<dbReference type="AlphaFoldDB" id="A0A9J6GL65"/>
<protein>
    <submittedName>
        <fullName evidence="1">Uncharacterized protein</fullName>
    </submittedName>
</protein>
<reference evidence="1 2" key="1">
    <citation type="journal article" date="2020" name="Cell">
        <title>Large-Scale Comparative Analyses of Tick Genomes Elucidate Their Genetic Diversity and Vector Capacities.</title>
        <authorList>
            <consortium name="Tick Genome and Microbiome Consortium (TIGMIC)"/>
            <person name="Jia N."/>
            <person name="Wang J."/>
            <person name="Shi W."/>
            <person name="Du L."/>
            <person name="Sun Y."/>
            <person name="Zhan W."/>
            <person name="Jiang J.F."/>
            <person name="Wang Q."/>
            <person name="Zhang B."/>
            <person name="Ji P."/>
            <person name="Bell-Sakyi L."/>
            <person name="Cui X.M."/>
            <person name="Yuan T.T."/>
            <person name="Jiang B.G."/>
            <person name="Yang W.F."/>
            <person name="Lam T.T."/>
            <person name="Chang Q.C."/>
            <person name="Ding S.J."/>
            <person name="Wang X.J."/>
            <person name="Zhu J.G."/>
            <person name="Ruan X.D."/>
            <person name="Zhao L."/>
            <person name="Wei J.T."/>
            <person name="Ye R.Z."/>
            <person name="Que T.C."/>
            <person name="Du C.H."/>
            <person name="Zhou Y.H."/>
            <person name="Cheng J.X."/>
            <person name="Dai P.F."/>
            <person name="Guo W.B."/>
            <person name="Han X.H."/>
            <person name="Huang E.J."/>
            <person name="Li L.F."/>
            <person name="Wei W."/>
            <person name="Gao Y.C."/>
            <person name="Liu J.Z."/>
            <person name="Shao H.Z."/>
            <person name="Wang X."/>
            <person name="Wang C.C."/>
            <person name="Yang T.C."/>
            <person name="Huo Q.B."/>
            <person name="Li W."/>
            <person name="Chen H.Y."/>
            <person name="Chen S.E."/>
            <person name="Zhou L.G."/>
            <person name="Ni X.B."/>
            <person name="Tian J.H."/>
            <person name="Sheng Y."/>
            <person name="Liu T."/>
            <person name="Pan Y.S."/>
            <person name="Xia L.Y."/>
            <person name="Li J."/>
            <person name="Zhao F."/>
            <person name="Cao W.C."/>
        </authorList>
    </citation>
    <scope>NUCLEOTIDE SEQUENCE [LARGE SCALE GENOMIC DNA]</scope>
    <source>
        <strain evidence="1">HaeL-2018</strain>
    </source>
</reference>
<name>A0A9J6GL65_HAELO</name>
<evidence type="ECO:0000313" key="1">
    <source>
        <dbReference type="EMBL" id="KAH9375994.1"/>
    </source>
</evidence>
<keyword evidence="2" id="KW-1185">Reference proteome</keyword>
<dbReference type="EMBL" id="JABSTR010000007">
    <property type="protein sequence ID" value="KAH9375994.1"/>
    <property type="molecule type" value="Genomic_DNA"/>
</dbReference>
<proteinExistence type="predicted"/>
<comment type="caution">
    <text evidence="1">The sequence shown here is derived from an EMBL/GenBank/DDBJ whole genome shotgun (WGS) entry which is preliminary data.</text>
</comment>